<dbReference type="InterPro" id="IPR036388">
    <property type="entry name" value="WH-like_DNA-bd_sf"/>
</dbReference>
<keyword evidence="2" id="KW-0238">DNA-binding</keyword>
<feature type="domain" description="HTH iclR-type" evidence="4">
    <location>
        <begin position="4"/>
        <end position="68"/>
    </location>
</feature>
<dbReference type="InterPro" id="IPR014757">
    <property type="entry name" value="Tscrpt_reg_IclR_C"/>
</dbReference>
<keyword evidence="1" id="KW-0805">Transcription regulation</keyword>
<dbReference type="PROSITE" id="PS51078">
    <property type="entry name" value="ICLR_ED"/>
    <property type="match status" value="1"/>
</dbReference>
<dbReference type="Gene3D" id="1.10.10.10">
    <property type="entry name" value="Winged helix-like DNA-binding domain superfamily/Winged helix DNA-binding domain"/>
    <property type="match status" value="1"/>
</dbReference>
<keyword evidence="7" id="KW-1185">Reference proteome</keyword>
<evidence type="ECO:0000313" key="6">
    <source>
        <dbReference type="EMBL" id="SHI31489.1"/>
    </source>
</evidence>
<dbReference type="STRING" id="1121432.SAMN02745219_00004"/>
<gene>
    <name evidence="6" type="ORF">SAMN02745219_00004</name>
</gene>
<dbReference type="Pfam" id="PF09339">
    <property type="entry name" value="HTH_IclR"/>
    <property type="match status" value="1"/>
</dbReference>
<keyword evidence="3" id="KW-0804">Transcription</keyword>
<evidence type="ECO:0000256" key="1">
    <source>
        <dbReference type="ARBA" id="ARBA00023015"/>
    </source>
</evidence>
<dbReference type="Proteomes" id="UP000184529">
    <property type="component" value="Unassembled WGS sequence"/>
</dbReference>
<dbReference type="InterPro" id="IPR005471">
    <property type="entry name" value="Tscrpt_reg_IclR_N"/>
</dbReference>
<evidence type="ECO:0000259" key="4">
    <source>
        <dbReference type="PROSITE" id="PS51077"/>
    </source>
</evidence>
<dbReference type="EMBL" id="FQZM01000003">
    <property type="protein sequence ID" value="SHI31489.1"/>
    <property type="molecule type" value="Genomic_DNA"/>
</dbReference>
<dbReference type="Gene3D" id="3.30.450.40">
    <property type="match status" value="1"/>
</dbReference>
<proteinExistence type="predicted"/>
<evidence type="ECO:0000313" key="7">
    <source>
        <dbReference type="Proteomes" id="UP000184529"/>
    </source>
</evidence>
<dbReference type="SMART" id="SM00346">
    <property type="entry name" value="HTH_ICLR"/>
    <property type="match status" value="1"/>
</dbReference>
<evidence type="ECO:0000256" key="2">
    <source>
        <dbReference type="ARBA" id="ARBA00023125"/>
    </source>
</evidence>
<dbReference type="OrthoDB" id="9791752at2"/>
<dbReference type="PANTHER" id="PTHR30136">
    <property type="entry name" value="HELIX-TURN-HELIX TRANSCRIPTIONAL REGULATOR, ICLR FAMILY"/>
    <property type="match status" value="1"/>
</dbReference>
<dbReference type="GO" id="GO:0045892">
    <property type="term" value="P:negative regulation of DNA-templated transcription"/>
    <property type="evidence" value="ECO:0007669"/>
    <property type="project" value="TreeGrafter"/>
</dbReference>
<protein>
    <submittedName>
        <fullName evidence="6">Transcriptional regulator, IclR family</fullName>
    </submittedName>
</protein>
<dbReference type="InterPro" id="IPR050707">
    <property type="entry name" value="HTH_MetabolicPath_Reg"/>
</dbReference>
<dbReference type="PANTHER" id="PTHR30136:SF24">
    <property type="entry name" value="HTH-TYPE TRANSCRIPTIONAL REPRESSOR ALLR"/>
    <property type="match status" value="1"/>
</dbReference>
<reference evidence="7" key="1">
    <citation type="submission" date="2016-11" db="EMBL/GenBank/DDBJ databases">
        <authorList>
            <person name="Varghese N."/>
            <person name="Submissions S."/>
        </authorList>
    </citation>
    <scope>NUCLEOTIDE SEQUENCE [LARGE SCALE GENOMIC DNA]</scope>
    <source>
        <strain evidence="7">DSM 16057</strain>
    </source>
</reference>
<organism evidence="6 7">
    <name type="scientific">Desulfofundulus thermosubterraneus DSM 16057</name>
    <dbReference type="NCBI Taxonomy" id="1121432"/>
    <lineage>
        <taxon>Bacteria</taxon>
        <taxon>Bacillati</taxon>
        <taxon>Bacillota</taxon>
        <taxon>Clostridia</taxon>
        <taxon>Eubacteriales</taxon>
        <taxon>Peptococcaceae</taxon>
        <taxon>Desulfofundulus</taxon>
    </lineage>
</organism>
<evidence type="ECO:0000259" key="5">
    <source>
        <dbReference type="PROSITE" id="PS51078"/>
    </source>
</evidence>
<dbReference type="Pfam" id="PF01614">
    <property type="entry name" value="IclR_C"/>
    <property type="match status" value="1"/>
</dbReference>
<dbReference type="GO" id="GO:0003677">
    <property type="term" value="F:DNA binding"/>
    <property type="evidence" value="ECO:0007669"/>
    <property type="project" value="UniProtKB-KW"/>
</dbReference>
<name>A0A1M6A524_9FIRM</name>
<dbReference type="GO" id="GO:0003700">
    <property type="term" value="F:DNA-binding transcription factor activity"/>
    <property type="evidence" value="ECO:0007669"/>
    <property type="project" value="TreeGrafter"/>
</dbReference>
<dbReference type="SUPFAM" id="SSF46785">
    <property type="entry name" value="Winged helix' DNA-binding domain"/>
    <property type="match status" value="1"/>
</dbReference>
<feature type="domain" description="IclR-ED" evidence="5">
    <location>
        <begin position="69"/>
        <end position="248"/>
    </location>
</feature>
<dbReference type="PROSITE" id="PS51077">
    <property type="entry name" value="HTH_ICLR"/>
    <property type="match status" value="1"/>
</dbReference>
<dbReference type="InterPro" id="IPR029016">
    <property type="entry name" value="GAF-like_dom_sf"/>
</dbReference>
<sequence>MLMSNTLRKGLIVLQAISEKGSENGLSIRELFHLTGFPPSTIHRFLQTFKEFGIVEQDPETKNYRLGPQLLKMGLQVRGTLDLRKAALPVLKELTLCTGEDSYLTVVQGKMGIFLERFEGPYPVKVMELVGKEVPLHRGAARKALLSFMDDDFINQYIKEMSDNQEHLSPKILLEEIKKIREQGYAITYGDYLDHGVGIAAPVYDFSGSVRASIGIIGIESRFTEERLPVLIREVKRAAETLSQKLGYSRHSRPGLLGLTKGKNEFPAREEIL</sequence>
<dbReference type="InterPro" id="IPR036390">
    <property type="entry name" value="WH_DNA-bd_sf"/>
</dbReference>
<dbReference type="AlphaFoldDB" id="A0A1M6A524"/>
<accession>A0A1M6A524</accession>
<evidence type="ECO:0000256" key="3">
    <source>
        <dbReference type="ARBA" id="ARBA00023163"/>
    </source>
</evidence>
<dbReference type="SUPFAM" id="SSF55781">
    <property type="entry name" value="GAF domain-like"/>
    <property type="match status" value="1"/>
</dbReference>